<keyword evidence="2" id="KW-1185">Reference proteome</keyword>
<sequence>MSLPAQLMQRFSAAQAVDCDFEKDMCRWRPEQMYMLVDWKLDSSALCLGSSSQYAKHDLSAKFVTPLIDVSQSPPRCLRFLFKNSNKGSKLSEVKRPVKRFPASVALDCSFDRDACNWGSQSRDDLVTWQLQDSALCLSAGDYHDEFSINSKFSSALVDVSLSSPKCLRFAFFSTRPSNQISILRHSLGYASFGQFSKRLRATIENHLNWNCKLGGLARVLMLLFEVLCALVNIAATSGTLERFSAARNVDCNFDNGSTCSWRPDVRDNEMFSWQVQQQAICFEAIAELSTRPQVAKLWTPTISSLATPTARCLAFAYSLSHPLNRLSFLRHSSG</sequence>
<proteinExistence type="predicted"/>
<dbReference type="Proteomes" id="UP001626550">
    <property type="component" value="Unassembled WGS sequence"/>
</dbReference>
<evidence type="ECO:0000313" key="2">
    <source>
        <dbReference type="Proteomes" id="UP001626550"/>
    </source>
</evidence>
<reference evidence="1 2" key="1">
    <citation type="submission" date="2024-11" db="EMBL/GenBank/DDBJ databases">
        <title>Adaptive evolution of stress response genes in parasites aligns with host niche diversity.</title>
        <authorList>
            <person name="Hahn C."/>
            <person name="Resl P."/>
        </authorList>
    </citation>
    <scope>NUCLEOTIDE SEQUENCE [LARGE SCALE GENOMIC DNA]</scope>
    <source>
        <strain evidence="1">EGGRZ-B1_66</strain>
        <tissue evidence="1">Body</tissue>
    </source>
</reference>
<dbReference type="AlphaFoldDB" id="A0ABD2QDI7"/>
<gene>
    <name evidence="1" type="ORF">Ciccas_003727</name>
</gene>
<protein>
    <recommendedName>
        <fullName evidence="3">MAM domain-containing protein</fullName>
    </recommendedName>
</protein>
<organism evidence="1 2">
    <name type="scientific">Cichlidogyrus casuarinus</name>
    <dbReference type="NCBI Taxonomy" id="1844966"/>
    <lineage>
        <taxon>Eukaryota</taxon>
        <taxon>Metazoa</taxon>
        <taxon>Spiralia</taxon>
        <taxon>Lophotrochozoa</taxon>
        <taxon>Platyhelminthes</taxon>
        <taxon>Monogenea</taxon>
        <taxon>Monopisthocotylea</taxon>
        <taxon>Dactylogyridea</taxon>
        <taxon>Ancyrocephalidae</taxon>
        <taxon>Cichlidogyrus</taxon>
    </lineage>
</organism>
<evidence type="ECO:0000313" key="1">
    <source>
        <dbReference type="EMBL" id="KAL3317618.1"/>
    </source>
</evidence>
<name>A0ABD2QDI7_9PLAT</name>
<comment type="caution">
    <text evidence="1">The sequence shown here is derived from an EMBL/GenBank/DDBJ whole genome shotgun (WGS) entry which is preliminary data.</text>
</comment>
<evidence type="ECO:0008006" key="3">
    <source>
        <dbReference type="Google" id="ProtNLM"/>
    </source>
</evidence>
<accession>A0ABD2QDI7</accession>
<dbReference type="EMBL" id="JBJKFK010000354">
    <property type="protein sequence ID" value="KAL3317618.1"/>
    <property type="molecule type" value="Genomic_DNA"/>
</dbReference>